<dbReference type="EMBL" id="WIBF01000006">
    <property type="protein sequence ID" value="MQQ09105.1"/>
    <property type="molecule type" value="Genomic_DNA"/>
</dbReference>
<evidence type="ECO:0000256" key="1">
    <source>
        <dbReference type="SAM" id="Phobius"/>
    </source>
</evidence>
<dbReference type="Proteomes" id="UP000444174">
    <property type="component" value="Unassembled WGS sequence"/>
</dbReference>
<evidence type="ECO:0000313" key="3">
    <source>
        <dbReference type="Proteomes" id="UP000444174"/>
    </source>
</evidence>
<keyword evidence="1" id="KW-0812">Transmembrane</keyword>
<gene>
    <name evidence="2" type="ORF">GFB49_11620</name>
</gene>
<dbReference type="RefSeq" id="WP_153216048.1">
    <property type="nucleotide sequence ID" value="NZ_WIBF01000006.1"/>
</dbReference>
<keyword evidence="3" id="KW-1185">Reference proteome</keyword>
<accession>A0A843YHF8</accession>
<organism evidence="2 3">
    <name type="scientific">Tritonibacter litoralis</name>
    <dbReference type="NCBI Taxonomy" id="2662264"/>
    <lineage>
        <taxon>Bacteria</taxon>
        <taxon>Pseudomonadati</taxon>
        <taxon>Pseudomonadota</taxon>
        <taxon>Alphaproteobacteria</taxon>
        <taxon>Rhodobacterales</taxon>
        <taxon>Paracoccaceae</taxon>
        <taxon>Tritonibacter</taxon>
    </lineage>
</organism>
<name>A0A843YHF8_9RHOB</name>
<evidence type="ECO:0000313" key="2">
    <source>
        <dbReference type="EMBL" id="MQQ09105.1"/>
    </source>
</evidence>
<protein>
    <submittedName>
        <fullName evidence="2">Uncharacterized protein</fullName>
    </submittedName>
</protein>
<dbReference type="AlphaFoldDB" id="A0A843YHF8"/>
<comment type="caution">
    <text evidence="2">The sequence shown here is derived from an EMBL/GenBank/DDBJ whole genome shotgun (WGS) entry which is preliminary data.</text>
</comment>
<proteinExistence type="predicted"/>
<feature type="transmembrane region" description="Helical" evidence="1">
    <location>
        <begin position="34"/>
        <end position="55"/>
    </location>
</feature>
<keyword evidence="1" id="KW-1133">Transmembrane helix</keyword>
<reference evidence="2 3" key="1">
    <citation type="submission" date="2019-10" db="EMBL/GenBank/DDBJ databases">
        <title>Epibacterium sp. nov., isolated from seawater.</title>
        <authorList>
            <person name="Zhang X."/>
            <person name="Li N."/>
        </authorList>
    </citation>
    <scope>NUCLEOTIDE SEQUENCE [LARGE SCALE GENOMIC DNA]</scope>
    <source>
        <strain evidence="2 3">SM1979</strain>
    </source>
</reference>
<feature type="transmembrane region" description="Helical" evidence="1">
    <location>
        <begin position="9"/>
        <end position="28"/>
    </location>
</feature>
<sequence length="93" mass="9972">MELAYYAKAITAFVFSLIVPPVLLWLLGGDSNDLLGAAILGATSALITAFAVFLVPNRTHGFNVNDIAASLVQAGFDAVEQREEIEDDKPQVH</sequence>
<keyword evidence="1" id="KW-0472">Membrane</keyword>